<feature type="transmembrane region" description="Helical" evidence="1">
    <location>
        <begin position="262"/>
        <end position="280"/>
    </location>
</feature>
<keyword evidence="1" id="KW-0812">Transmembrane</keyword>
<dbReference type="AlphaFoldDB" id="A0A2T0VQC8"/>
<proteinExistence type="predicted"/>
<keyword evidence="1" id="KW-1133">Transmembrane helix</keyword>
<evidence type="ECO:0000256" key="1">
    <source>
        <dbReference type="SAM" id="Phobius"/>
    </source>
</evidence>
<dbReference type="SUPFAM" id="SSF103473">
    <property type="entry name" value="MFS general substrate transporter"/>
    <property type="match status" value="1"/>
</dbReference>
<sequence>MAAPEISQTRLFEWLTGDEDSRMCRDIPDEACNEQPRNFFLHLVAALGNKLADELSSARLVLPWLLGVIGAPLWMVGLLVPIRESGALLPQLFVAGFIRLRPERKWVWVLGGALQALAAALLALLALLGSGAVGGGLVLAVLVALSLARGLSSIATKDVMGKTIAKQRRGTLMGWSGSVAGGVTLAAGGVLMLFGDRPGELALAVLLGVAALGWAVNALCAARIKETLGAVEGGENAWDSVKLGLRLLRDDRAFRHFNLSRALLLASALALPYVALLGQQQSGAELGGLGILIVVSGLAGMLASPIWGKRADASSRRVMRDGGLGTAAGCLLGAAFAWLPGAWSESVWPYALVYALLVIVHAGVRLGRKTYIVDMAGADKRALYVALSNTLTGVLMLVVGGAVGLLAQWLGSAGLLACLALMGLGAAASAWRLPEVQ</sequence>
<feature type="transmembrane region" description="Helical" evidence="1">
    <location>
        <begin position="133"/>
        <end position="151"/>
    </location>
</feature>
<feature type="transmembrane region" description="Helical" evidence="1">
    <location>
        <begin position="201"/>
        <end position="220"/>
    </location>
</feature>
<protein>
    <recommendedName>
        <fullName evidence="4">MFS transporter</fullName>
    </recommendedName>
</protein>
<dbReference type="PANTHER" id="PTHR23526">
    <property type="entry name" value="INTEGRAL MEMBRANE TRANSPORT PROTEIN-RELATED"/>
    <property type="match status" value="1"/>
</dbReference>
<evidence type="ECO:0000313" key="2">
    <source>
        <dbReference type="EMBL" id="PRY72646.1"/>
    </source>
</evidence>
<organism evidence="2 3">
    <name type="scientific">Halomonas ventosae</name>
    <dbReference type="NCBI Taxonomy" id="229007"/>
    <lineage>
        <taxon>Bacteria</taxon>
        <taxon>Pseudomonadati</taxon>
        <taxon>Pseudomonadota</taxon>
        <taxon>Gammaproteobacteria</taxon>
        <taxon>Oceanospirillales</taxon>
        <taxon>Halomonadaceae</taxon>
        <taxon>Halomonas</taxon>
    </lineage>
</organism>
<feature type="transmembrane region" description="Helical" evidence="1">
    <location>
        <begin position="172"/>
        <end position="195"/>
    </location>
</feature>
<reference evidence="2 3" key="1">
    <citation type="submission" date="2018-03" db="EMBL/GenBank/DDBJ databases">
        <title>Comparative analysis of microorganisms from saline springs in Andes Mountain Range, Colombia.</title>
        <authorList>
            <person name="Rubin E."/>
        </authorList>
    </citation>
    <scope>NUCLEOTIDE SEQUENCE [LARGE SCALE GENOMIC DNA]</scope>
    <source>
        <strain evidence="2 3">USBA 854</strain>
    </source>
</reference>
<dbReference type="PANTHER" id="PTHR23526:SF2">
    <property type="entry name" value="MAJOR FACILITATOR SUPERFAMILY (MFS) PROFILE DOMAIN-CONTAINING PROTEIN"/>
    <property type="match status" value="1"/>
</dbReference>
<feature type="transmembrane region" description="Helical" evidence="1">
    <location>
        <begin position="106"/>
        <end position="127"/>
    </location>
</feature>
<comment type="caution">
    <text evidence="2">The sequence shown here is derived from an EMBL/GenBank/DDBJ whole genome shotgun (WGS) entry which is preliminary data.</text>
</comment>
<keyword evidence="3" id="KW-1185">Reference proteome</keyword>
<feature type="transmembrane region" description="Helical" evidence="1">
    <location>
        <begin position="324"/>
        <end position="341"/>
    </location>
</feature>
<feature type="transmembrane region" description="Helical" evidence="1">
    <location>
        <begin position="286"/>
        <end position="303"/>
    </location>
</feature>
<evidence type="ECO:0008006" key="4">
    <source>
        <dbReference type="Google" id="ProtNLM"/>
    </source>
</evidence>
<accession>A0A2T0VQC8</accession>
<gene>
    <name evidence="2" type="ORF">BCL64_103125</name>
</gene>
<feature type="transmembrane region" description="Helical" evidence="1">
    <location>
        <begin position="61"/>
        <end position="82"/>
    </location>
</feature>
<feature type="transmembrane region" description="Helical" evidence="1">
    <location>
        <begin position="384"/>
        <end position="407"/>
    </location>
</feature>
<keyword evidence="1" id="KW-0472">Membrane</keyword>
<dbReference type="Proteomes" id="UP000239896">
    <property type="component" value="Unassembled WGS sequence"/>
</dbReference>
<dbReference type="RefSeq" id="WP_106229788.1">
    <property type="nucleotide sequence ID" value="NZ_PVTM01000003.1"/>
</dbReference>
<feature type="transmembrane region" description="Helical" evidence="1">
    <location>
        <begin position="347"/>
        <end position="364"/>
    </location>
</feature>
<dbReference type="Gene3D" id="1.20.1250.20">
    <property type="entry name" value="MFS general substrate transporter like domains"/>
    <property type="match status" value="1"/>
</dbReference>
<name>A0A2T0VQC8_9GAMM</name>
<evidence type="ECO:0000313" key="3">
    <source>
        <dbReference type="Proteomes" id="UP000239896"/>
    </source>
</evidence>
<dbReference type="InterPro" id="IPR036259">
    <property type="entry name" value="MFS_trans_sf"/>
</dbReference>
<dbReference type="EMBL" id="PVTM01000003">
    <property type="protein sequence ID" value="PRY72646.1"/>
    <property type="molecule type" value="Genomic_DNA"/>
</dbReference>
<feature type="transmembrane region" description="Helical" evidence="1">
    <location>
        <begin position="413"/>
        <end position="433"/>
    </location>
</feature>
<dbReference type="InterPro" id="IPR052528">
    <property type="entry name" value="Sugar_transport-like"/>
</dbReference>